<protein>
    <submittedName>
        <fullName evidence="7">Trefoil factor 2-like</fullName>
    </submittedName>
</protein>
<feature type="disulfide bond" evidence="4">
    <location>
        <begin position="123"/>
        <end position="138"/>
    </location>
</feature>
<evidence type="ECO:0000313" key="6">
    <source>
        <dbReference type="Proteomes" id="UP001652627"/>
    </source>
</evidence>
<feature type="disulfide bond" evidence="4">
    <location>
        <begin position="113"/>
        <end position="139"/>
    </location>
</feature>
<dbReference type="InterPro" id="IPR044913">
    <property type="entry name" value="P_trefoil_dom_sf"/>
</dbReference>
<dbReference type="InterPro" id="IPR000519">
    <property type="entry name" value="P_trefoil_dom"/>
</dbReference>
<keyword evidence="2" id="KW-0964">Secreted</keyword>
<dbReference type="Proteomes" id="UP001652627">
    <property type="component" value="Chromosome 1"/>
</dbReference>
<sequence>MLSDLSVQTQGGYKMSCSEEKRHLTSICLPTAMDLKWICVLSVILVVALSTLAEAASPPTKCQCNVTPSQRKNCGHPGITAEECRRAGCCFNSSIPGFPWCFTPKARKVRKVCPSDVKARKDCGFPGITAQECERRGCCFMSHPAGVPWCFYRNAVQEVC</sequence>
<dbReference type="RefSeq" id="XP_067146001.1">
    <property type="nucleotide sequence ID" value="XM_067289900.1"/>
</dbReference>
<feature type="disulfide bond" evidence="4">
    <location>
        <begin position="74"/>
        <end position="89"/>
    </location>
</feature>
<dbReference type="PROSITE" id="PS51448">
    <property type="entry name" value="P_TREFOIL_2"/>
    <property type="match status" value="2"/>
</dbReference>
<dbReference type="Pfam" id="PF00088">
    <property type="entry name" value="Trefoil"/>
    <property type="match status" value="2"/>
</dbReference>
<comment type="subcellular location">
    <subcellularLocation>
        <location evidence="1">Secreted</location>
    </subcellularLocation>
</comment>
<dbReference type="SMART" id="SM00018">
    <property type="entry name" value="PD"/>
    <property type="match status" value="2"/>
</dbReference>
<dbReference type="Gene3D" id="4.10.110.10">
    <property type="entry name" value="Spasmolytic Protein, domain 1"/>
    <property type="match status" value="2"/>
</dbReference>
<dbReference type="SUPFAM" id="SSF57492">
    <property type="entry name" value="Trefoil"/>
    <property type="match status" value="2"/>
</dbReference>
<evidence type="ECO:0000259" key="5">
    <source>
        <dbReference type="PROSITE" id="PS51448"/>
    </source>
</evidence>
<dbReference type="InterPro" id="IPR017957">
    <property type="entry name" value="P_trefoil_CS"/>
</dbReference>
<gene>
    <name evidence="7" type="primary">LOC106483632</name>
</gene>
<feature type="disulfide bond" evidence="4">
    <location>
        <begin position="133"/>
        <end position="150"/>
    </location>
</feature>
<evidence type="ECO:0000256" key="1">
    <source>
        <dbReference type="ARBA" id="ARBA00004613"/>
    </source>
</evidence>
<dbReference type="CDD" id="cd00111">
    <property type="entry name" value="Trefoil"/>
    <property type="match status" value="2"/>
</dbReference>
<name>A0ABM4E012_9AVES</name>
<reference evidence="6" key="1">
    <citation type="submission" date="2025-05" db="UniProtKB">
        <authorList>
            <consortium name="RefSeq"/>
        </authorList>
    </citation>
    <scope>NUCLEOTIDE SEQUENCE [LARGE SCALE GENOMIC DNA]</scope>
</reference>
<evidence type="ECO:0000256" key="4">
    <source>
        <dbReference type="PROSITE-ProRule" id="PRU00779"/>
    </source>
</evidence>
<feature type="domain" description="P-type" evidence="5">
    <location>
        <begin position="60"/>
        <end position="105"/>
    </location>
</feature>
<accession>A0ABM4E012</accession>
<organism evidence="6 7">
    <name type="scientific">Apteryx mantelli</name>
    <name type="common">North Island brown kiwi</name>
    <dbReference type="NCBI Taxonomy" id="2696672"/>
    <lineage>
        <taxon>Eukaryota</taxon>
        <taxon>Metazoa</taxon>
        <taxon>Chordata</taxon>
        <taxon>Craniata</taxon>
        <taxon>Vertebrata</taxon>
        <taxon>Euteleostomi</taxon>
        <taxon>Archelosauria</taxon>
        <taxon>Archosauria</taxon>
        <taxon>Dinosauria</taxon>
        <taxon>Saurischia</taxon>
        <taxon>Theropoda</taxon>
        <taxon>Coelurosauria</taxon>
        <taxon>Aves</taxon>
        <taxon>Palaeognathae</taxon>
        <taxon>Apterygiformes</taxon>
        <taxon>Apterygidae</taxon>
        <taxon>Apteryx</taxon>
    </lineage>
</organism>
<comment type="caution">
    <text evidence="4">Lacks conserved residue(s) required for the propagation of feature annotation.</text>
</comment>
<keyword evidence="6" id="KW-1185">Reference proteome</keyword>
<dbReference type="PROSITE" id="PS00025">
    <property type="entry name" value="P_TREFOIL_1"/>
    <property type="match status" value="1"/>
</dbReference>
<evidence type="ECO:0000256" key="3">
    <source>
        <dbReference type="ARBA" id="ARBA00023157"/>
    </source>
</evidence>
<feature type="disulfide bond" evidence="4">
    <location>
        <begin position="84"/>
        <end position="101"/>
    </location>
</feature>
<proteinExistence type="predicted"/>
<evidence type="ECO:0000313" key="7">
    <source>
        <dbReference type="RefSeq" id="XP_067146001.1"/>
    </source>
</evidence>
<dbReference type="PANTHER" id="PTHR13826:SF14">
    <property type="entry name" value="TREFOIL FACTOR 2"/>
    <property type="match status" value="1"/>
</dbReference>
<dbReference type="InterPro" id="IPR017994">
    <property type="entry name" value="P_trefoil_chordata"/>
</dbReference>
<dbReference type="GeneID" id="106483632"/>
<reference evidence="7" key="2">
    <citation type="submission" date="2025-08" db="UniProtKB">
        <authorList>
            <consortium name="RefSeq"/>
        </authorList>
    </citation>
    <scope>IDENTIFICATION</scope>
    <source>
        <tissue evidence="7">Blood</tissue>
    </source>
</reference>
<feature type="domain" description="P-type" evidence="5">
    <location>
        <begin position="111"/>
        <end position="154"/>
    </location>
</feature>
<evidence type="ECO:0000256" key="2">
    <source>
        <dbReference type="ARBA" id="ARBA00022525"/>
    </source>
</evidence>
<dbReference type="PANTHER" id="PTHR13826">
    <property type="entry name" value="INTESTINAL TREFOIL FACTOR-RELATED"/>
    <property type="match status" value="1"/>
</dbReference>
<keyword evidence="3 4" id="KW-1015">Disulfide bond</keyword>
<dbReference type="PRINTS" id="PR00680">
    <property type="entry name" value="PTREFOIL"/>
</dbReference>